<dbReference type="PANTHER" id="PTHR31480">
    <property type="entry name" value="BIFUNCTIONAL LYCOPENE CYCLASE/PHYTOENE SYNTHASE"/>
    <property type="match status" value="1"/>
</dbReference>
<dbReference type="SFLD" id="SFLDG01018">
    <property type="entry name" value="Squalene/Phytoene_Synthase_Lik"/>
    <property type="match status" value="1"/>
</dbReference>
<dbReference type="EMBL" id="FQVU01000003">
    <property type="protein sequence ID" value="SHG73718.1"/>
    <property type="molecule type" value="Genomic_DNA"/>
</dbReference>
<evidence type="ECO:0000313" key="3">
    <source>
        <dbReference type="Proteomes" id="UP000186132"/>
    </source>
</evidence>
<organism evidence="2 3">
    <name type="scientific">Jatrophihabitans endophyticus</name>
    <dbReference type="NCBI Taxonomy" id="1206085"/>
    <lineage>
        <taxon>Bacteria</taxon>
        <taxon>Bacillati</taxon>
        <taxon>Actinomycetota</taxon>
        <taxon>Actinomycetes</taxon>
        <taxon>Jatrophihabitantales</taxon>
        <taxon>Jatrophihabitantaceae</taxon>
        <taxon>Jatrophihabitans</taxon>
    </lineage>
</organism>
<evidence type="ECO:0000313" key="2">
    <source>
        <dbReference type="EMBL" id="SHG73718.1"/>
    </source>
</evidence>
<dbReference type="InterPro" id="IPR008949">
    <property type="entry name" value="Isoprenoid_synthase_dom_sf"/>
</dbReference>
<evidence type="ECO:0000256" key="1">
    <source>
        <dbReference type="SAM" id="MobiDB-lite"/>
    </source>
</evidence>
<gene>
    <name evidence="2" type="ORF">SAMN05443575_2661</name>
</gene>
<dbReference type="Pfam" id="PF00494">
    <property type="entry name" value="SQS_PSY"/>
    <property type="match status" value="1"/>
</dbReference>
<dbReference type="STRING" id="1206085.SAMN05443575_2661"/>
<proteinExistence type="predicted"/>
<dbReference type="AlphaFoldDB" id="A0A1M5M902"/>
<name>A0A1M5M902_9ACTN</name>
<dbReference type="NCBIfam" id="TIGR03464">
    <property type="entry name" value="HpnC"/>
    <property type="match status" value="1"/>
</dbReference>
<dbReference type="InterPro" id="IPR044843">
    <property type="entry name" value="Trans_IPPS_bact-type"/>
</dbReference>
<dbReference type="Proteomes" id="UP000186132">
    <property type="component" value="Unassembled WGS sequence"/>
</dbReference>
<feature type="region of interest" description="Disordered" evidence="1">
    <location>
        <begin position="1"/>
        <end position="23"/>
    </location>
</feature>
<accession>A0A1M5M902</accession>
<protein>
    <submittedName>
        <fullName evidence="2">Squalene synthase HpnC</fullName>
    </submittedName>
</protein>
<keyword evidence="3" id="KW-1185">Reference proteome</keyword>
<dbReference type="SUPFAM" id="SSF48576">
    <property type="entry name" value="Terpenoid synthases"/>
    <property type="match status" value="1"/>
</dbReference>
<dbReference type="Gene3D" id="1.10.600.10">
    <property type="entry name" value="Farnesyl Diphosphate Synthase"/>
    <property type="match status" value="1"/>
</dbReference>
<sequence length="311" mass="32864">MPDGAGDRARAGDARAGDARPADPSDVLGMIAAGAARRMNGENFPVALRALPRAVRDDLAATYVFARFVDEIGDSAPGGPDARLALLDLVTADLDALPERATLPPVAGLARMVTEHDVPLDPFRELVEANRLDQRRSSYADLAELLGYCRLAAAPVGRIVLYRAGAADDRSIARSDDVCAALQILEHCQDVGEDARAGRVYLPQDSLAAERVAPERLRGGITPPGLRRVVAEQVARSRELLRSGPPLVRGLHGWARLAVAGYVAGGLATADALDAADHDVLAVAVRPSTARTLRHALRLLAGRPGRDGRSA</sequence>
<dbReference type="GO" id="GO:0004311">
    <property type="term" value="F:geranylgeranyl diphosphate synthase activity"/>
    <property type="evidence" value="ECO:0007669"/>
    <property type="project" value="InterPro"/>
</dbReference>
<reference evidence="2 3" key="1">
    <citation type="submission" date="2016-11" db="EMBL/GenBank/DDBJ databases">
        <authorList>
            <person name="Jaros S."/>
            <person name="Januszkiewicz K."/>
            <person name="Wedrychowicz H."/>
        </authorList>
    </citation>
    <scope>NUCLEOTIDE SEQUENCE [LARGE SCALE GENOMIC DNA]</scope>
    <source>
        <strain evidence="2 3">DSM 45627</strain>
    </source>
</reference>
<dbReference type="InterPro" id="IPR002060">
    <property type="entry name" value="Squ/phyt_synthse"/>
</dbReference>
<dbReference type="SFLD" id="SFLDS00005">
    <property type="entry name" value="Isoprenoid_Synthase_Type_I"/>
    <property type="match status" value="1"/>
</dbReference>
<dbReference type="SFLD" id="SFLDG01212">
    <property type="entry name" value="Phytoene_synthase_like"/>
    <property type="match status" value="1"/>
</dbReference>
<dbReference type="InterPro" id="IPR017827">
    <property type="entry name" value="HSQ_synthase_HpnC"/>
</dbReference>